<evidence type="ECO:0000313" key="2">
    <source>
        <dbReference type="Proteomes" id="UP001356427"/>
    </source>
</evidence>
<dbReference type="InterPro" id="IPR052958">
    <property type="entry name" value="IFN-induced_PKR_regulator"/>
</dbReference>
<organism evidence="1 2">
    <name type="scientific">Coregonus suidteri</name>
    <dbReference type="NCBI Taxonomy" id="861788"/>
    <lineage>
        <taxon>Eukaryota</taxon>
        <taxon>Metazoa</taxon>
        <taxon>Chordata</taxon>
        <taxon>Craniata</taxon>
        <taxon>Vertebrata</taxon>
        <taxon>Euteleostomi</taxon>
        <taxon>Actinopterygii</taxon>
        <taxon>Neopterygii</taxon>
        <taxon>Teleostei</taxon>
        <taxon>Protacanthopterygii</taxon>
        <taxon>Salmoniformes</taxon>
        <taxon>Salmonidae</taxon>
        <taxon>Coregoninae</taxon>
        <taxon>Coregonus</taxon>
    </lineage>
</organism>
<name>A0AAN8LJZ9_9TELE</name>
<accession>A0AAN8LJZ9</accession>
<dbReference type="PANTHER" id="PTHR46289">
    <property type="entry name" value="52 KDA REPRESSOR OF THE INHIBITOR OF THE PROTEIN KINASE-LIKE PROTEIN-RELATED"/>
    <property type="match status" value="1"/>
</dbReference>
<protein>
    <submittedName>
        <fullName evidence="1">Uncharacterized protein</fullName>
    </submittedName>
</protein>
<reference evidence="1 2" key="1">
    <citation type="submission" date="2021-04" db="EMBL/GenBank/DDBJ databases">
        <authorList>
            <person name="De Guttry C."/>
            <person name="Zahm M."/>
            <person name="Klopp C."/>
            <person name="Cabau C."/>
            <person name="Louis A."/>
            <person name="Berthelot C."/>
            <person name="Parey E."/>
            <person name="Roest Crollius H."/>
            <person name="Montfort J."/>
            <person name="Robinson-Rechavi M."/>
            <person name="Bucao C."/>
            <person name="Bouchez O."/>
            <person name="Gislard M."/>
            <person name="Lluch J."/>
            <person name="Milhes M."/>
            <person name="Lampietro C."/>
            <person name="Lopez Roques C."/>
            <person name="Donnadieu C."/>
            <person name="Braasch I."/>
            <person name="Desvignes T."/>
            <person name="Postlethwait J."/>
            <person name="Bobe J."/>
            <person name="Wedekind C."/>
            <person name="Guiguen Y."/>
        </authorList>
    </citation>
    <scope>NUCLEOTIDE SEQUENCE [LARGE SCALE GENOMIC DNA]</scope>
    <source>
        <strain evidence="1">Cs_M1</strain>
        <tissue evidence="1">Blood</tissue>
    </source>
</reference>
<dbReference type="EMBL" id="JAGTTL010000022">
    <property type="protein sequence ID" value="KAK6305021.1"/>
    <property type="molecule type" value="Genomic_DNA"/>
</dbReference>
<evidence type="ECO:0000313" key="1">
    <source>
        <dbReference type="EMBL" id="KAK6305021.1"/>
    </source>
</evidence>
<proteinExistence type="predicted"/>
<keyword evidence="2" id="KW-1185">Reference proteome</keyword>
<dbReference type="AlphaFoldDB" id="A0AAN8LJZ9"/>
<sequence>MGQFENRFTDFREMARVFSVLNTKPPGAENNMLELAHLYSEDAVLPFLIANDMHRAFPNLTIPHIIYKTIPISASAERNLSRLKLTKSYLLACMNDPRLSKLTLLCTERDIDIDKDKVVGRFANMKERRMTF</sequence>
<gene>
    <name evidence="1" type="ORF">J4Q44_G00238010</name>
</gene>
<dbReference type="Proteomes" id="UP001356427">
    <property type="component" value="Unassembled WGS sequence"/>
</dbReference>
<dbReference type="PANTHER" id="PTHR46289:SF14">
    <property type="entry name" value="DUF4371 DOMAIN-CONTAINING PROTEIN"/>
    <property type="match status" value="1"/>
</dbReference>
<comment type="caution">
    <text evidence="1">The sequence shown here is derived from an EMBL/GenBank/DDBJ whole genome shotgun (WGS) entry which is preliminary data.</text>
</comment>